<comment type="caution">
    <text evidence="1">The sequence shown here is derived from an EMBL/GenBank/DDBJ whole genome shotgun (WGS) entry which is preliminary data.</text>
</comment>
<evidence type="ECO:0000313" key="1">
    <source>
        <dbReference type="EMBL" id="CAB3258854.1"/>
    </source>
</evidence>
<dbReference type="Proteomes" id="UP000494106">
    <property type="component" value="Unassembled WGS sequence"/>
</dbReference>
<protein>
    <submittedName>
        <fullName evidence="1">Uncharacterized protein</fullName>
    </submittedName>
</protein>
<accession>A0A8S1BP76</accession>
<dbReference type="EMBL" id="CADEBC010000602">
    <property type="protein sequence ID" value="CAB3258854.1"/>
    <property type="molecule type" value="Genomic_DNA"/>
</dbReference>
<proteinExistence type="predicted"/>
<evidence type="ECO:0000313" key="2">
    <source>
        <dbReference type="Proteomes" id="UP000494106"/>
    </source>
</evidence>
<name>A0A8S1BP76_ARCPL</name>
<organism evidence="1 2">
    <name type="scientific">Arctia plantaginis</name>
    <name type="common">Wood tiger moth</name>
    <name type="synonym">Phalaena plantaginis</name>
    <dbReference type="NCBI Taxonomy" id="874455"/>
    <lineage>
        <taxon>Eukaryota</taxon>
        <taxon>Metazoa</taxon>
        <taxon>Ecdysozoa</taxon>
        <taxon>Arthropoda</taxon>
        <taxon>Hexapoda</taxon>
        <taxon>Insecta</taxon>
        <taxon>Pterygota</taxon>
        <taxon>Neoptera</taxon>
        <taxon>Endopterygota</taxon>
        <taxon>Lepidoptera</taxon>
        <taxon>Glossata</taxon>
        <taxon>Ditrysia</taxon>
        <taxon>Noctuoidea</taxon>
        <taxon>Erebidae</taxon>
        <taxon>Arctiinae</taxon>
        <taxon>Arctia</taxon>
    </lineage>
</organism>
<gene>
    <name evidence="1" type="ORF">APLA_LOCUS16716</name>
</gene>
<dbReference type="AlphaFoldDB" id="A0A8S1BP76"/>
<dbReference type="OrthoDB" id="7041974at2759"/>
<keyword evidence="2" id="KW-1185">Reference proteome</keyword>
<reference evidence="1 2" key="1">
    <citation type="submission" date="2020-04" db="EMBL/GenBank/DDBJ databases">
        <authorList>
            <person name="Wallbank WR R."/>
            <person name="Pardo Diaz C."/>
            <person name="Kozak K."/>
            <person name="Martin S."/>
            <person name="Jiggins C."/>
            <person name="Moest M."/>
            <person name="Warren A I."/>
            <person name="Byers J.R.P. K."/>
            <person name="Montejo-Kovacevich G."/>
            <person name="Yen C E."/>
        </authorList>
    </citation>
    <scope>NUCLEOTIDE SEQUENCE [LARGE SCALE GENOMIC DNA]</scope>
</reference>
<sequence>MLVHGAENLLRPVMDEIESDEALRFYQFLNYLDGSSFGTGPIDEFVEAMTRLANYMKQSNSRETQARGMRELEAINGEKGNSIKTVLEDRILLPIAGTSCRDAIMYWHPDLTEEHYCVGALEAKSAVHIMDIEGEMFCKGDDYSKREYLLACDFYEDQEAPVADLLQYYPDADPEITPKLF</sequence>